<organism evidence="6 7">
    <name type="scientific">Globisporangium ultimum (strain ATCC 200006 / CBS 805.95 / DAOM BR144)</name>
    <name type="common">Pythium ultimum</name>
    <dbReference type="NCBI Taxonomy" id="431595"/>
    <lineage>
        <taxon>Eukaryota</taxon>
        <taxon>Sar</taxon>
        <taxon>Stramenopiles</taxon>
        <taxon>Oomycota</taxon>
        <taxon>Peronosporomycetes</taxon>
        <taxon>Pythiales</taxon>
        <taxon>Pythiaceae</taxon>
        <taxon>Globisporangium</taxon>
    </lineage>
</organism>
<keyword evidence="1" id="KW-0677">Repeat</keyword>
<dbReference type="InParanoid" id="K3WD87"/>
<dbReference type="Gene3D" id="2.130.10.30">
    <property type="entry name" value="Regulator of chromosome condensation 1/beta-lactamase-inhibitor protein II"/>
    <property type="match status" value="1"/>
</dbReference>
<evidence type="ECO:0000259" key="5">
    <source>
        <dbReference type="Pfam" id="PF25390"/>
    </source>
</evidence>
<evidence type="ECO:0000256" key="1">
    <source>
        <dbReference type="ARBA" id="ARBA00022737"/>
    </source>
</evidence>
<proteinExistence type="predicted"/>
<evidence type="ECO:0000256" key="4">
    <source>
        <dbReference type="SAM" id="MobiDB-lite"/>
    </source>
</evidence>
<feature type="repeat" description="RCC1" evidence="2">
    <location>
        <begin position="267"/>
        <end position="333"/>
    </location>
</feature>
<dbReference type="SUPFAM" id="SSF50985">
    <property type="entry name" value="RCC1/BLIP-II"/>
    <property type="match status" value="1"/>
</dbReference>
<reference evidence="7" key="2">
    <citation type="submission" date="2010-04" db="EMBL/GenBank/DDBJ databases">
        <authorList>
            <person name="Buell R."/>
            <person name="Hamilton J."/>
            <person name="Hostetler J."/>
        </authorList>
    </citation>
    <scope>NUCLEOTIDE SEQUENCE [LARGE SCALE GENOMIC DNA]</scope>
    <source>
        <strain evidence="7">DAOM:BR144</strain>
    </source>
</reference>
<keyword evidence="7" id="KW-1185">Reference proteome</keyword>
<feature type="coiled-coil region" evidence="3">
    <location>
        <begin position="855"/>
        <end position="897"/>
    </location>
</feature>
<dbReference type="InterPro" id="IPR000408">
    <property type="entry name" value="Reg_chr_condens"/>
</dbReference>
<sequence>MLKLGVPSQVLETQKQYDQLPLRKKYRKTFVKPEKILPTDEQKQHKLALVGRYYDLLPPLDPAADAPSPGLSLQELMETVEPELNVDDLALSLQMRGVYLAKETRLELVDKLGDCLELELECVGEKFHVHMKEQDKIARRLRHDRREKQVLTVAGKTGALWYDLRILMESILKIERDTFSKERANYLDMKRKILTAKQKIRRQAREGYSSSSNQEHVEPFGGSGDKNLSHVNGLTSRGAPMRDFNGRDALETIAVGSRHVLAIHQSGKLLTWGVGSFGRLGGTREPQQSTWSQNDPDSWHSDVHAPEVVDALKSSRFRSVACGFGHNLALSTQGQVFVWGSATHGKLGIGTISENESFTLSPLPLPLPTGMSVRKIACGPSHSALLTTDGSLYVWGCGDGGKLGLGDGRDVGQNRIPRNGGQLGIVSTPTRVIEPFGRENLVEVSCGTAHTAVLSAIETTTSSGEEKRVGGRVYVAGSNHALAKFTPSFTLLPIVNDDDKEAVAMTKLSCGNAHTALISTEGELFTWGKNVGGCAAHSVLIPLVKVPTRVSCMYQRPANLCLRSGVHALQSTQSAACLPEYALRKESFAQTQQEVCPFWQVTLQNMSRIERVRVILWKPLDGDDDAAAPQTLMATTRPSTSSGATLKYTILISESAFDTEERGKYSLAKAKSHSTHAGFALLRDQKELTWTPPVDTFGRFVRVQIDNATAMLSLSVVEVVGMNSTEYKGPKVSEVECGEAMTAVVCRPLSSMEMLRERFLRAVRTDRASLWILEQIETFHPFLNEELVVNGHDGQGRMCILCRPHGKCVVCLVEAAIIADGKLPQQTKIVSDPSSITAMKENEAKKREALCHLTLEELCQRLMTMNMRTEEEEEAQQKQLEQELTDLTALAKQKLREEQEGAQLAVVATNGSVSGNGLLEKLRKALGFGKK</sequence>
<dbReference type="Pfam" id="PF25390">
    <property type="entry name" value="WD40_RLD"/>
    <property type="match status" value="1"/>
</dbReference>
<dbReference type="EMBL" id="GL376628">
    <property type="status" value="NOT_ANNOTATED_CDS"/>
    <property type="molecule type" value="Genomic_DNA"/>
</dbReference>
<keyword evidence="3" id="KW-0175">Coiled coil</keyword>
<dbReference type="PANTHER" id="PTHR22870:SF155">
    <property type="entry name" value="E3 UBIQUITIN-PROTEIN LIGASE HERC1-RELATED"/>
    <property type="match status" value="1"/>
</dbReference>
<dbReference type="PANTHER" id="PTHR22870">
    <property type="entry name" value="REGULATOR OF CHROMOSOME CONDENSATION"/>
    <property type="match status" value="1"/>
</dbReference>
<protein>
    <recommendedName>
        <fullName evidence="5">RCC1-like domain-containing protein</fullName>
    </recommendedName>
</protein>
<dbReference type="AlphaFoldDB" id="K3WD87"/>
<feature type="repeat" description="RCC1" evidence="2">
    <location>
        <begin position="390"/>
        <end position="457"/>
    </location>
</feature>
<dbReference type="HOGENOM" id="CLU_001962_0_0_1"/>
<feature type="region of interest" description="Disordered" evidence="4">
    <location>
        <begin position="204"/>
        <end position="228"/>
    </location>
</feature>
<dbReference type="VEuPathDB" id="FungiDB:PYU1_G002925"/>
<dbReference type="STRING" id="431595.K3WD87"/>
<dbReference type="InterPro" id="IPR058923">
    <property type="entry name" value="RCC1-like_dom"/>
</dbReference>
<feature type="repeat" description="RCC1" evidence="2">
    <location>
        <begin position="334"/>
        <end position="389"/>
    </location>
</feature>
<evidence type="ECO:0000256" key="2">
    <source>
        <dbReference type="PROSITE-ProRule" id="PRU00235"/>
    </source>
</evidence>
<dbReference type="PRINTS" id="PR00633">
    <property type="entry name" value="RCCNDNSATION"/>
</dbReference>
<dbReference type="Gene3D" id="2.60.120.260">
    <property type="entry name" value="Galactose-binding domain-like"/>
    <property type="match status" value="1"/>
</dbReference>
<dbReference type="PROSITE" id="PS50012">
    <property type="entry name" value="RCC1_3"/>
    <property type="match status" value="3"/>
</dbReference>
<dbReference type="InterPro" id="IPR051210">
    <property type="entry name" value="Ub_ligase/GEF_domain"/>
</dbReference>
<reference evidence="7" key="1">
    <citation type="journal article" date="2010" name="Genome Biol.">
        <title>Genome sequence of the necrotrophic plant pathogen Pythium ultimum reveals original pathogenicity mechanisms and effector repertoire.</title>
        <authorList>
            <person name="Levesque C.A."/>
            <person name="Brouwer H."/>
            <person name="Cano L."/>
            <person name="Hamilton J.P."/>
            <person name="Holt C."/>
            <person name="Huitema E."/>
            <person name="Raffaele S."/>
            <person name="Robideau G.P."/>
            <person name="Thines M."/>
            <person name="Win J."/>
            <person name="Zerillo M.M."/>
            <person name="Beakes G.W."/>
            <person name="Boore J.L."/>
            <person name="Busam D."/>
            <person name="Dumas B."/>
            <person name="Ferriera S."/>
            <person name="Fuerstenberg S.I."/>
            <person name="Gachon C.M."/>
            <person name="Gaulin E."/>
            <person name="Govers F."/>
            <person name="Grenville-Briggs L."/>
            <person name="Horner N."/>
            <person name="Hostetler J."/>
            <person name="Jiang R.H."/>
            <person name="Johnson J."/>
            <person name="Krajaejun T."/>
            <person name="Lin H."/>
            <person name="Meijer H.J."/>
            <person name="Moore B."/>
            <person name="Morris P."/>
            <person name="Phuntmart V."/>
            <person name="Puiu D."/>
            <person name="Shetty J."/>
            <person name="Stajich J.E."/>
            <person name="Tripathy S."/>
            <person name="Wawra S."/>
            <person name="van West P."/>
            <person name="Whitty B.R."/>
            <person name="Coutinho P.M."/>
            <person name="Henrissat B."/>
            <person name="Martin F."/>
            <person name="Thomas P.D."/>
            <person name="Tyler B.M."/>
            <person name="De Vries R.P."/>
            <person name="Kamoun S."/>
            <person name="Yandell M."/>
            <person name="Tisserat N."/>
            <person name="Buell C.R."/>
        </authorList>
    </citation>
    <scope>NUCLEOTIDE SEQUENCE</scope>
    <source>
        <strain evidence="7">DAOM:BR144</strain>
    </source>
</reference>
<evidence type="ECO:0000313" key="7">
    <source>
        <dbReference type="Proteomes" id="UP000019132"/>
    </source>
</evidence>
<dbReference type="PROSITE" id="PS00626">
    <property type="entry name" value="RCC1_2"/>
    <property type="match status" value="1"/>
</dbReference>
<reference evidence="6" key="3">
    <citation type="submission" date="2015-02" db="UniProtKB">
        <authorList>
            <consortium name="EnsemblProtists"/>
        </authorList>
    </citation>
    <scope>IDENTIFICATION</scope>
    <source>
        <strain evidence="6">DAOM BR144</strain>
    </source>
</reference>
<evidence type="ECO:0000256" key="3">
    <source>
        <dbReference type="SAM" id="Coils"/>
    </source>
</evidence>
<dbReference type="Proteomes" id="UP000019132">
    <property type="component" value="Unassembled WGS sequence"/>
</dbReference>
<feature type="domain" description="RCC1-like" evidence="5">
    <location>
        <begin position="240"/>
        <end position="550"/>
    </location>
</feature>
<dbReference type="eggNOG" id="KOG1426">
    <property type="taxonomic scope" value="Eukaryota"/>
</dbReference>
<dbReference type="InterPro" id="IPR009091">
    <property type="entry name" value="RCC1/BLIP-II"/>
</dbReference>
<evidence type="ECO:0000313" key="6">
    <source>
        <dbReference type="EnsemblProtists" id="PYU1_T002928"/>
    </source>
</evidence>
<accession>K3WD87</accession>
<name>K3WD87_GLOUD</name>
<dbReference type="EnsemblProtists" id="PYU1_T002928">
    <property type="protein sequence ID" value="PYU1_T002928"/>
    <property type="gene ID" value="PYU1_G002925"/>
</dbReference>